<dbReference type="Proteomes" id="UP001628156">
    <property type="component" value="Unassembled WGS sequence"/>
</dbReference>
<comment type="caution">
    <text evidence="1">The sequence shown here is derived from an EMBL/GenBank/DDBJ whole genome shotgun (WGS) entry which is preliminary data.</text>
</comment>
<protein>
    <submittedName>
        <fullName evidence="1">Uncharacterized protein</fullName>
    </submittedName>
</protein>
<evidence type="ECO:0000313" key="1">
    <source>
        <dbReference type="EMBL" id="GAB1226626.1"/>
    </source>
</evidence>
<gene>
    <name evidence="1" type="ORF">ENUP19_0298G0081</name>
</gene>
<organism evidence="1 2">
    <name type="scientific">Entamoeba nuttalli</name>
    <dbReference type="NCBI Taxonomy" id="412467"/>
    <lineage>
        <taxon>Eukaryota</taxon>
        <taxon>Amoebozoa</taxon>
        <taxon>Evosea</taxon>
        <taxon>Archamoebae</taxon>
        <taxon>Mastigamoebida</taxon>
        <taxon>Entamoebidae</taxon>
        <taxon>Entamoeba</taxon>
    </lineage>
</organism>
<sequence length="276" mass="31581">MNFFKNILGFGTNEVKNEGNEIQLDIINGNDISDEISNNIQGDKVISVPPIDTIQGYEYTLQTLYYSVHSKTKIQEDQIIPLQNNINLAIQLPLSDKELLIVTNINPIKKEIDKNINFDISFNTCFTIDQEEWGVAVKQAFEKYLNCIAEKYDNIIRIQKEKTNNPVKEYPLTMLLKKIEDISGYTIKYDSFNDAYNGTKMITRNDLLHTGDCIDITVNGEIISGWLISKAVCINEFNIIPINQNIGIIINEKSRLRIQKKENKNIVSIIIQTDDN</sequence>
<name>A0ABQ0DUU6_9EUKA</name>
<reference evidence="1 2" key="1">
    <citation type="journal article" date="2019" name="PLoS Negl. Trop. Dis.">
        <title>Whole genome sequencing of Entamoeba nuttalli reveals mammalian host-related molecular signatures and a novel octapeptide-repeat surface protein.</title>
        <authorList>
            <person name="Tanaka M."/>
            <person name="Makiuchi T."/>
            <person name="Komiyama T."/>
            <person name="Shiina T."/>
            <person name="Osaki K."/>
            <person name="Tachibana H."/>
        </authorList>
    </citation>
    <scope>NUCLEOTIDE SEQUENCE [LARGE SCALE GENOMIC DNA]</scope>
    <source>
        <strain evidence="1 2">P19-061405</strain>
    </source>
</reference>
<dbReference type="EMBL" id="BAAFRS010000298">
    <property type="protein sequence ID" value="GAB1226626.1"/>
    <property type="molecule type" value="Genomic_DNA"/>
</dbReference>
<proteinExistence type="predicted"/>
<evidence type="ECO:0000313" key="2">
    <source>
        <dbReference type="Proteomes" id="UP001628156"/>
    </source>
</evidence>
<keyword evidence="2" id="KW-1185">Reference proteome</keyword>
<accession>A0ABQ0DUU6</accession>